<keyword evidence="2" id="KW-0732">Signal</keyword>
<name>A0A1B9IUI1_9TREE</name>
<gene>
    <name evidence="3" type="ORF">L486_03583</name>
</gene>
<feature type="region of interest" description="Disordered" evidence="1">
    <location>
        <begin position="596"/>
        <end position="615"/>
    </location>
</feature>
<feature type="chain" id="PRO_5008628895" description="Extracellular membrane protein CFEM domain-containing protein" evidence="2">
    <location>
        <begin position="21"/>
        <end position="669"/>
    </location>
</feature>
<dbReference type="STRING" id="1331196.A0A1B9IUI1"/>
<protein>
    <recommendedName>
        <fullName evidence="5">Extracellular membrane protein CFEM domain-containing protein</fullName>
    </recommendedName>
</protein>
<feature type="compositionally biased region" description="Polar residues" evidence="1">
    <location>
        <begin position="596"/>
        <end position="606"/>
    </location>
</feature>
<reference evidence="4" key="2">
    <citation type="submission" date="2013-12" db="EMBL/GenBank/DDBJ databases">
        <title>Evolution of pathogenesis and genome organization in the Tremellales.</title>
        <authorList>
            <person name="Cuomo C."/>
            <person name="Litvintseva A."/>
            <person name="Heitman J."/>
            <person name="Chen Y."/>
            <person name="Sun S."/>
            <person name="Springer D."/>
            <person name="Dromer F."/>
            <person name="Young S."/>
            <person name="Zeng Q."/>
            <person name="Chapman S."/>
            <person name="Gujja S."/>
            <person name="Saif S."/>
            <person name="Birren B."/>
        </authorList>
    </citation>
    <scope>NUCLEOTIDE SEQUENCE [LARGE SCALE GENOMIC DNA]</scope>
    <source>
        <strain evidence="4">CBS 10435</strain>
    </source>
</reference>
<evidence type="ECO:0000313" key="4">
    <source>
        <dbReference type="Proteomes" id="UP000092583"/>
    </source>
</evidence>
<feature type="compositionally biased region" description="Low complexity" evidence="1">
    <location>
        <begin position="482"/>
        <end position="494"/>
    </location>
</feature>
<dbReference type="EMBL" id="KI669461">
    <property type="protein sequence ID" value="OCF59084.1"/>
    <property type="molecule type" value="Genomic_DNA"/>
</dbReference>
<sequence>MNTRRTGLLLLVLALRSARATDYSVDVEATQLRRSIPEPLTASPLTSTTVPSHVATELSGVVAVDSSTATPSTRGTSHTASMLGIYESLLNAETTGISAERQSSSVPGIVDAQYPDSNPSGYRTSYVFAAPTGNDTHTSGSATAGSLTSILTIGASSTSDLAAFEQSTTISDLLPTTRVDTSEGLISSLAATLTSVMATDQPRETSSSPTSLEDLTSRLVGDEVPSATTTPTNNEYTNSGVVAYESQTRVMPTSSESSDSENYFSLFSSGTVPYGNPTATSVITPYSVPAMSSTTTMSAPSYSEEAEEECIDTSIIPLASSLNATAQSDAQCVSSGGDCQAYVTSFNECQDDNCACGLTYQAQLCAQCLSTEEAVQQYNLYLSACSLRGLIQPTETINAECEDATETSDVLTEVLASQAASATSQPTGSVGSTMGGIAAQMPDVSEQAVVSTISTTDARGQPTSIITYLGSTPTSTATGSVTSQDTTAQSTGTTSSALDSAHEFFSASIDSTCQKDCEFWLELAQTCTSDDCICTPESMDSAKSCASCAISSNSNDQMNAYAGFTQACTSATAGTAALDDSTPVVGMAAVGTSITPTRSSGGSNPFDTEEASDTGAVKTRLAEHQAADGIATVVAEDSSASSIAFESCVGSFGWVITGLAGGLMIVLAW</sequence>
<evidence type="ECO:0000256" key="2">
    <source>
        <dbReference type="SAM" id="SignalP"/>
    </source>
</evidence>
<keyword evidence="4" id="KW-1185">Reference proteome</keyword>
<evidence type="ECO:0008006" key="5">
    <source>
        <dbReference type="Google" id="ProtNLM"/>
    </source>
</evidence>
<evidence type="ECO:0000256" key="1">
    <source>
        <dbReference type="SAM" id="MobiDB-lite"/>
    </source>
</evidence>
<organism evidence="3 4">
    <name type="scientific">Kwoniella mangroviensis CBS 10435</name>
    <dbReference type="NCBI Taxonomy" id="1331196"/>
    <lineage>
        <taxon>Eukaryota</taxon>
        <taxon>Fungi</taxon>
        <taxon>Dikarya</taxon>
        <taxon>Basidiomycota</taxon>
        <taxon>Agaricomycotina</taxon>
        <taxon>Tremellomycetes</taxon>
        <taxon>Tremellales</taxon>
        <taxon>Cryptococcaceae</taxon>
        <taxon>Kwoniella</taxon>
    </lineage>
</organism>
<dbReference type="OrthoDB" id="2565177at2759"/>
<accession>A0A1B9IUI1</accession>
<reference evidence="3 4" key="1">
    <citation type="submission" date="2013-07" db="EMBL/GenBank/DDBJ databases">
        <title>The Genome Sequence of Kwoniella mangroviensis CBS10435.</title>
        <authorList>
            <consortium name="The Broad Institute Genome Sequencing Platform"/>
            <person name="Cuomo C."/>
            <person name="Litvintseva A."/>
            <person name="Chen Y."/>
            <person name="Heitman J."/>
            <person name="Sun S."/>
            <person name="Springer D."/>
            <person name="Dromer F."/>
            <person name="Young S.K."/>
            <person name="Zeng Q."/>
            <person name="Gargeya S."/>
            <person name="Fitzgerald M."/>
            <person name="Abouelleil A."/>
            <person name="Alvarado L."/>
            <person name="Berlin A.M."/>
            <person name="Chapman S.B."/>
            <person name="Dewar J."/>
            <person name="Goldberg J."/>
            <person name="Griggs A."/>
            <person name="Gujja S."/>
            <person name="Hansen M."/>
            <person name="Howarth C."/>
            <person name="Imamovic A."/>
            <person name="Larimer J."/>
            <person name="McCowan C."/>
            <person name="Murphy C."/>
            <person name="Pearson M."/>
            <person name="Priest M."/>
            <person name="Roberts A."/>
            <person name="Saif S."/>
            <person name="Shea T."/>
            <person name="Sykes S."/>
            <person name="Wortman J."/>
            <person name="Nusbaum C."/>
            <person name="Birren B."/>
        </authorList>
    </citation>
    <scope>NUCLEOTIDE SEQUENCE [LARGE SCALE GENOMIC DNA]</scope>
    <source>
        <strain evidence="3 4">CBS 10435</strain>
    </source>
</reference>
<dbReference type="Proteomes" id="UP000092583">
    <property type="component" value="Unassembled WGS sequence"/>
</dbReference>
<proteinExistence type="predicted"/>
<feature type="region of interest" description="Disordered" evidence="1">
    <location>
        <begin position="474"/>
        <end position="494"/>
    </location>
</feature>
<evidence type="ECO:0000313" key="3">
    <source>
        <dbReference type="EMBL" id="OCF59084.1"/>
    </source>
</evidence>
<dbReference type="AlphaFoldDB" id="A0A1B9IUI1"/>
<feature type="signal peptide" evidence="2">
    <location>
        <begin position="1"/>
        <end position="20"/>
    </location>
</feature>